<dbReference type="Gene3D" id="3.40.50.1820">
    <property type="entry name" value="alpha/beta hydrolase"/>
    <property type="match status" value="1"/>
</dbReference>
<proteinExistence type="predicted"/>
<evidence type="ECO:0000313" key="2">
    <source>
        <dbReference type="EMBL" id="SUZ82332.1"/>
    </source>
</evidence>
<dbReference type="InterPro" id="IPR029058">
    <property type="entry name" value="AB_hydrolase_fold"/>
</dbReference>
<name>A0A381QSH0_9ZZZZ</name>
<dbReference type="GO" id="GO:0016787">
    <property type="term" value="F:hydrolase activity"/>
    <property type="evidence" value="ECO:0007669"/>
    <property type="project" value="UniProtKB-KW"/>
</dbReference>
<sequence>MNTIDSRVEAARIHWSGRFVTNGVPLSVFQDVTETVKHWDQWCSTWSEKAKIFEDLGHQAKDQEYSLSAAQHLTTAAVCYHFGKFLFVQDPEQMKKAHERAVECRNLALPFLDPPGKRVNIPHGEHSFYGNLRKPAGIKNPPVILMTLGLDSAKEEMDTNEKIFLERGMATLVFDGPGQGESEYEQPICPEYEVPVKSVMDWLEKRNDVDSDRVGIWGVSLGGYYAPRAAAFEERIKACISLTGPFKLIECFNELPGLTKSAFIYRSHSSDEEQAKEVAVRMSLEDVAEKITCPLYVVAGKLDRVIPHQQALKLSQTASGEVVLNLVEDGGHVANNRAYKYRTQSADWIASRLGV</sequence>
<gene>
    <name evidence="2" type="ORF">METZ01_LOCUS35186</name>
</gene>
<dbReference type="PANTHER" id="PTHR22946">
    <property type="entry name" value="DIENELACTONE HYDROLASE DOMAIN-CONTAINING PROTEIN-RELATED"/>
    <property type="match status" value="1"/>
</dbReference>
<evidence type="ECO:0000259" key="1">
    <source>
        <dbReference type="Pfam" id="PF00326"/>
    </source>
</evidence>
<dbReference type="InterPro" id="IPR001375">
    <property type="entry name" value="Peptidase_S9_cat"/>
</dbReference>
<feature type="domain" description="Peptidase S9 prolyl oligopeptidase catalytic" evidence="1">
    <location>
        <begin position="166"/>
        <end position="350"/>
    </location>
</feature>
<dbReference type="AlphaFoldDB" id="A0A381QSH0"/>
<dbReference type="Pfam" id="PF00326">
    <property type="entry name" value="Peptidase_S9"/>
    <property type="match status" value="1"/>
</dbReference>
<dbReference type="PANTHER" id="PTHR22946:SF12">
    <property type="entry name" value="CONIDIAL PIGMENT BIOSYNTHESIS PROTEIN AYG1 (AFU_ORTHOLOGUE AFUA_2G17550)"/>
    <property type="match status" value="1"/>
</dbReference>
<dbReference type="EMBL" id="UINC01001502">
    <property type="protein sequence ID" value="SUZ82332.1"/>
    <property type="molecule type" value="Genomic_DNA"/>
</dbReference>
<organism evidence="2">
    <name type="scientific">marine metagenome</name>
    <dbReference type="NCBI Taxonomy" id="408172"/>
    <lineage>
        <taxon>unclassified sequences</taxon>
        <taxon>metagenomes</taxon>
        <taxon>ecological metagenomes</taxon>
    </lineage>
</organism>
<dbReference type="InterPro" id="IPR050261">
    <property type="entry name" value="FrsA_esterase"/>
</dbReference>
<dbReference type="Gene3D" id="1.20.1440.110">
    <property type="entry name" value="acylaminoacyl peptidase"/>
    <property type="match status" value="1"/>
</dbReference>
<protein>
    <recommendedName>
        <fullName evidence="1">Peptidase S9 prolyl oligopeptidase catalytic domain-containing protein</fullName>
    </recommendedName>
</protein>
<reference evidence="2" key="1">
    <citation type="submission" date="2018-05" db="EMBL/GenBank/DDBJ databases">
        <authorList>
            <person name="Lanie J.A."/>
            <person name="Ng W.-L."/>
            <person name="Kazmierczak K.M."/>
            <person name="Andrzejewski T.M."/>
            <person name="Davidsen T.M."/>
            <person name="Wayne K.J."/>
            <person name="Tettelin H."/>
            <person name="Glass J.I."/>
            <person name="Rusch D."/>
            <person name="Podicherti R."/>
            <person name="Tsui H.-C.T."/>
            <person name="Winkler M.E."/>
        </authorList>
    </citation>
    <scope>NUCLEOTIDE SEQUENCE</scope>
</reference>
<accession>A0A381QSH0</accession>
<dbReference type="SUPFAM" id="SSF53474">
    <property type="entry name" value="alpha/beta-Hydrolases"/>
    <property type="match status" value="1"/>
</dbReference>